<protein>
    <submittedName>
        <fullName evidence="1">Uncharacterized protein</fullName>
    </submittedName>
</protein>
<gene>
    <name evidence="1" type="ORF">BHE18_12815</name>
</gene>
<evidence type="ECO:0000313" key="2">
    <source>
        <dbReference type="Proteomes" id="UP000182062"/>
    </source>
</evidence>
<reference evidence="1 2" key="1">
    <citation type="submission" date="2016-09" db="EMBL/GenBank/DDBJ databases">
        <title>Bacillus aquimaris SAMM genome sequence reveals colonization and biosurfactant production capacities.</title>
        <authorList>
            <person name="Waghmode S.R."/>
            <person name="Suryavanshi M.V."/>
        </authorList>
    </citation>
    <scope>NUCLEOTIDE SEQUENCE [LARGE SCALE GENOMIC DNA]</scope>
    <source>
        <strain evidence="1 2">SAMM</strain>
    </source>
</reference>
<keyword evidence="2" id="KW-1185">Reference proteome</keyword>
<dbReference type="Proteomes" id="UP000182062">
    <property type="component" value="Unassembled WGS sequence"/>
</dbReference>
<sequence>MNIKRQEYSKIVAGSVSTTESENEKWDNNKDFSSMSISFQVSKKNKSCFRAGNCGKKRIHFFSSYKENDKNHSGLYHFHTQPRTTRSNKLTCFIKENDRIIYIGKVFR</sequence>
<dbReference type="EMBL" id="MINN01000139">
    <property type="protein sequence ID" value="OIU67703.1"/>
    <property type="molecule type" value="Genomic_DNA"/>
</dbReference>
<accession>A0A1J6WI86</accession>
<organism evidence="1 2">
    <name type="scientific">Rossellomorea aquimaris</name>
    <dbReference type="NCBI Taxonomy" id="189382"/>
    <lineage>
        <taxon>Bacteria</taxon>
        <taxon>Bacillati</taxon>
        <taxon>Bacillota</taxon>
        <taxon>Bacilli</taxon>
        <taxon>Bacillales</taxon>
        <taxon>Bacillaceae</taxon>
        <taxon>Rossellomorea</taxon>
    </lineage>
</organism>
<evidence type="ECO:0000313" key="1">
    <source>
        <dbReference type="EMBL" id="OIU67703.1"/>
    </source>
</evidence>
<proteinExistence type="predicted"/>
<name>A0A1J6WI86_9BACI</name>
<comment type="caution">
    <text evidence="1">The sequence shown here is derived from an EMBL/GenBank/DDBJ whole genome shotgun (WGS) entry which is preliminary data.</text>
</comment>
<dbReference type="AlphaFoldDB" id="A0A1J6WI86"/>